<keyword evidence="1" id="KW-0051">Antiviral defense</keyword>
<dbReference type="Pfam" id="PF09704">
    <property type="entry name" value="Cas_Cas5d"/>
    <property type="match status" value="1"/>
</dbReference>
<dbReference type="NCBIfam" id="TIGR02593">
    <property type="entry name" value="CRISPR_cas5"/>
    <property type="match status" value="1"/>
</dbReference>
<dbReference type="HOGENOM" id="CLU_084726_0_0_5"/>
<evidence type="ECO:0000313" key="2">
    <source>
        <dbReference type="EMBL" id="ABQ28930.1"/>
    </source>
</evidence>
<protein>
    <submittedName>
        <fullName evidence="2">CRISPR-associated protein, Cas5e family</fullName>
    </submittedName>
</protein>
<dbReference type="KEGG" id="acr:Acry_3318"/>
<dbReference type="InterPro" id="IPR010147">
    <property type="entry name" value="CRISPR-assoc_prot_CasD"/>
</dbReference>
<proteinExistence type="predicted"/>
<reference evidence="2 3" key="1">
    <citation type="submission" date="2007-05" db="EMBL/GenBank/DDBJ databases">
        <title>Complete sequence of plasmid2 pACRY02 of Acidiphilium cryptum JF-5.</title>
        <authorList>
            <consortium name="US DOE Joint Genome Institute"/>
            <person name="Copeland A."/>
            <person name="Lucas S."/>
            <person name="Lapidus A."/>
            <person name="Barry K."/>
            <person name="Detter J.C."/>
            <person name="Glavina del Rio T."/>
            <person name="Hammon N."/>
            <person name="Israni S."/>
            <person name="Dalin E."/>
            <person name="Tice H."/>
            <person name="Pitluck S."/>
            <person name="Sims D."/>
            <person name="Brettin T."/>
            <person name="Bruce D."/>
            <person name="Han C."/>
            <person name="Schmutz J."/>
            <person name="Larimer F."/>
            <person name="Land M."/>
            <person name="Hauser L."/>
            <person name="Kyrpides N."/>
            <person name="Kim E."/>
            <person name="Magnuson T."/>
            <person name="Richardson P."/>
        </authorList>
    </citation>
    <scope>NUCLEOTIDE SEQUENCE [LARGE SCALE GENOMIC DNA]</scope>
    <source>
        <strain evidence="3">JF-5</strain>
        <plasmid evidence="3">Plasmid pACRY02</plasmid>
    </source>
</reference>
<evidence type="ECO:0000313" key="3">
    <source>
        <dbReference type="Proteomes" id="UP000000245"/>
    </source>
</evidence>
<dbReference type="InterPro" id="IPR021124">
    <property type="entry name" value="CRISPR-assoc_prot_Cas5"/>
</dbReference>
<dbReference type="GO" id="GO:0051607">
    <property type="term" value="P:defense response to virus"/>
    <property type="evidence" value="ECO:0007669"/>
    <property type="project" value="UniProtKB-KW"/>
</dbReference>
<dbReference type="AlphaFoldDB" id="A5FTJ8"/>
<accession>A5FTJ8</accession>
<keyword evidence="3" id="KW-1185">Reference proteome</keyword>
<dbReference type="Gene3D" id="3.30.70.2660">
    <property type="match status" value="1"/>
</dbReference>
<dbReference type="GO" id="GO:0003723">
    <property type="term" value="F:RNA binding"/>
    <property type="evidence" value="ECO:0007669"/>
    <property type="project" value="InterPro"/>
</dbReference>
<gene>
    <name evidence="2" type="ordered locus">Acry_3318</name>
</gene>
<dbReference type="InterPro" id="IPR013422">
    <property type="entry name" value="CRISPR-assoc_prot_Cas5_N"/>
</dbReference>
<organism evidence="2 3">
    <name type="scientific">Acidiphilium cryptum (strain JF-5)</name>
    <dbReference type="NCBI Taxonomy" id="349163"/>
    <lineage>
        <taxon>Bacteria</taxon>
        <taxon>Pseudomonadati</taxon>
        <taxon>Pseudomonadota</taxon>
        <taxon>Alphaproteobacteria</taxon>
        <taxon>Acetobacterales</taxon>
        <taxon>Acidocellaceae</taxon>
        <taxon>Acidiphilium</taxon>
    </lineage>
</organism>
<dbReference type="GO" id="GO:0043571">
    <property type="term" value="P:maintenance of CRISPR repeat elements"/>
    <property type="evidence" value="ECO:0007669"/>
    <property type="project" value="InterPro"/>
</dbReference>
<geneLocation type="plasmid" evidence="2 3">
    <name>pACRY02</name>
</geneLocation>
<sequence length="249" mass="27612">MKRFLTFTLFAPIASFGAIAVGERRESWSRPARSAVLGLVGACLGIEREDAEEQAALERDFGFALLCGTSGGPLADFHTLQVGRPARGQTFRTRAEELNSNTVDTILTRRDYRVSAWHLAALWVRSVVDPRWALEDLADAMKQPAFTPYLGRRACPLGLPLAPQIIDADSPASALDRRWASGPEAEFRPSLAGTIQDLFVARDRWVGDEGANNLLRSEERRDAPISRTLWQFGLRTEVIEAFSPTENRS</sequence>
<dbReference type="Proteomes" id="UP000000245">
    <property type="component" value="Plasmid pACRY02"/>
</dbReference>
<dbReference type="CDD" id="cd09645">
    <property type="entry name" value="Cas5_I-E"/>
    <property type="match status" value="1"/>
</dbReference>
<evidence type="ECO:0000256" key="1">
    <source>
        <dbReference type="ARBA" id="ARBA00023118"/>
    </source>
</evidence>
<name>A5FTJ8_ACICJ</name>
<dbReference type="EMBL" id="CP000690">
    <property type="protein sequence ID" value="ABQ28930.1"/>
    <property type="molecule type" value="Genomic_DNA"/>
</dbReference>
<dbReference type="RefSeq" id="WP_011930722.1">
    <property type="nucleotide sequence ID" value="NC_009468.1"/>
</dbReference>
<keyword evidence="2" id="KW-0614">Plasmid</keyword>
<dbReference type="NCBIfam" id="TIGR01868">
    <property type="entry name" value="casD_Cas5e"/>
    <property type="match status" value="1"/>
</dbReference>